<proteinExistence type="predicted"/>
<evidence type="ECO:0000256" key="1">
    <source>
        <dbReference type="SAM" id="MobiDB-lite"/>
    </source>
</evidence>
<dbReference type="EMBL" id="JBJXBP010000004">
    <property type="protein sequence ID" value="KAL3833783.1"/>
    <property type="molecule type" value="Genomic_DNA"/>
</dbReference>
<feature type="compositionally biased region" description="Polar residues" evidence="1">
    <location>
        <begin position="38"/>
        <end position="61"/>
    </location>
</feature>
<dbReference type="Proteomes" id="UP001634393">
    <property type="component" value="Unassembled WGS sequence"/>
</dbReference>
<gene>
    <name evidence="2" type="ORF">ACJIZ3_008519</name>
</gene>
<organism evidence="2 3">
    <name type="scientific">Penstemon smallii</name>
    <dbReference type="NCBI Taxonomy" id="265156"/>
    <lineage>
        <taxon>Eukaryota</taxon>
        <taxon>Viridiplantae</taxon>
        <taxon>Streptophyta</taxon>
        <taxon>Embryophyta</taxon>
        <taxon>Tracheophyta</taxon>
        <taxon>Spermatophyta</taxon>
        <taxon>Magnoliopsida</taxon>
        <taxon>eudicotyledons</taxon>
        <taxon>Gunneridae</taxon>
        <taxon>Pentapetalae</taxon>
        <taxon>asterids</taxon>
        <taxon>lamiids</taxon>
        <taxon>Lamiales</taxon>
        <taxon>Plantaginaceae</taxon>
        <taxon>Cheloneae</taxon>
        <taxon>Penstemon</taxon>
    </lineage>
</organism>
<name>A0ABD3TB04_9LAMI</name>
<feature type="region of interest" description="Disordered" evidence="1">
    <location>
        <begin position="35"/>
        <end position="77"/>
    </location>
</feature>
<keyword evidence="3" id="KW-1185">Reference proteome</keyword>
<accession>A0ABD3TB04</accession>
<comment type="caution">
    <text evidence="2">The sequence shown here is derived from an EMBL/GenBank/DDBJ whole genome shotgun (WGS) entry which is preliminary data.</text>
</comment>
<sequence length="77" mass="8644">MLVYKKVWLRERSIGDSMQYQYVVLNMLERKAEDDIGCSSSTTNSKSPQEPTTESESNMSMTDDPKTAEDVSISLGC</sequence>
<evidence type="ECO:0000313" key="3">
    <source>
        <dbReference type="Proteomes" id="UP001634393"/>
    </source>
</evidence>
<evidence type="ECO:0000313" key="2">
    <source>
        <dbReference type="EMBL" id="KAL3833783.1"/>
    </source>
</evidence>
<reference evidence="2 3" key="1">
    <citation type="submission" date="2024-12" db="EMBL/GenBank/DDBJ databases">
        <title>The unique morphological basis and parallel evolutionary history of personate flowers in Penstemon.</title>
        <authorList>
            <person name="Depatie T.H."/>
            <person name="Wessinger C.A."/>
        </authorList>
    </citation>
    <scope>NUCLEOTIDE SEQUENCE [LARGE SCALE GENOMIC DNA]</scope>
    <source>
        <strain evidence="2">WTNN_2</strain>
        <tissue evidence="2">Leaf</tissue>
    </source>
</reference>
<dbReference type="AlphaFoldDB" id="A0ABD3TB04"/>
<protein>
    <submittedName>
        <fullName evidence="2">Uncharacterized protein</fullName>
    </submittedName>
</protein>